<dbReference type="Proteomes" id="UP000326939">
    <property type="component" value="Chromosome 17"/>
</dbReference>
<evidence type="ECO:0000256" key="1">
    <source>
        <dbReference type="ARBA" id="ARBA00009686"/>
    </source>
</evidence>
<dbReference type="GO" id="GO:0005737">
    <property type="term" value="C:cytoplasm"/>
    <property type="evidence" value="ECO:0007669"/>
    <property type="project" value="TreeGrafter"/>
</dbReference>
<evidence type="ECO:0008006" key="4">
    <source>
        <dbReference type="Google" id="ProtNLM"/>
    </source>
</evidence>
<dbReference type="GO" id="GO:0006457">
    <property type="term" value="P:protein folding"/>
    <property type="evidence" value="ECO:0007669"/>
    <property type="project" value="TreeGrafter"/>
</dbReference>
<dbReference type="InterPro" id="IPR051498">
    <property type="entry name" value="Phosducin-like_chap/apop_reg"/>
</dbReference>
<keyword evidence="3" id="KW-1185">Reference proteome</keyword>
<dbReference type="AlphaFoldDB" id="A0A5N5JFY8"/>
<comment type="similarity">
    <text evidence="1">Belongs to the phosducin family.</text>
</comment>
<dbReference type="PANTHER" id="PTHR45809:SF3">
    <property type="entry name" value="VIRAL IAP-ASSOCIATED FACTOR HOMOLOG"/>
    <property type="match status" value="1"/>
</dbReference>
<comment type="caution">
    <text evidence="2">The sequence shown here is derived from an EMBL/GenBank/DDBJ whole genome shotgun (WGS) entry which is preliminary data.</text>
</comment>
<evidence type="ECO:0000313" key="2">
    <source>
        <dbReference type="EMBL" id="KAB5516273.1"/>
    </source>
</evidence>
<sequence>MPRPVLLKIIICGGLKYSSALREVSQAGSDVWLVVLLYKDGYAECRVLMKCLEELAVKYPETKFDEIVFIDCVLNYPDYNLPILLVYNNDPVLNSGHDGTDLSRDSVIEGVKRRLIEKVVKEHEDTIKSTFIFLPLFFCASVRESRKVMFLKPRSVYRKIVVEEAYNL</sequence>
<dbReference type="EMBL" id="VDCV01000017">
    <property type="protein sequence ID" value="KAB5516273.1"/>
    <property type="molecule type" value="Genomic_DNA"/>
</dbReference>
<proteinExistence type="inferred from homology"/>
<protein>
    <recommendedName>
        <fullName evidence="4">Phosducin thioredoxin-like domain-containing protein</fullName>
    </recommendedName>
</protein>
<evidence type="ECO:0000313" key="3">
    <source>
        <dbReference type="Proteomes" id="UP000326939"/>
    </source>
</evidence>
<name>A0A5N5JFY8_9ROSI</name>
<reference evidence="3" key="1">
    <citation type="journal article" date="2019" name="Gigascience">
        <title>De novo genome assembly of the endangered Acer yangbiense, a plant species with extremely small populations endemic to Yunnan Province, China.</title>
        <authorList>
            <person name="Yang J."/>
            <person name="Wariss H.M."/>
            <person name="Tao L."/>
            <person name="Zhang R."/>
            <person name="Yun Q."/>
            <person name="Hollingsworth P."/>
            <person name="Dao Z."/>
            <person name="Luo G."/>
            <person name="Guo H."/>
            <person name="Ma Y."/>
            <person name="Sun W."/>
        </authorList>
    </citation>
    <scope>NUCLEOTIDE SEQUENCE [LARGE SCALE GENOMIC DNA]</scope>
    <source>
        <strain evidence="3">cv. br00</strain>
    </source>
</reference>
<organism evidence="2 3">
    <name type="scientific">Salix brachista</name>
    <dbReference type="NCBI Taxonomy" id="2182728"/>
    <lineage>
        <taxon>Eukaryota</taxon>
        <taxon>Viridiplantae</taxon>
        <taxon>Streptophyta</taxon>
        <taxon>Embryophyta</taxon>
        <taxon>Tracheophyta</taxon>
        <taxon>Spermatophyta</taxon>
        <taxon>Magnoliopsida</taxon>
        <taxon>eudicotyledons</taxon>
        <taxon>Gunneridae</taxon>
        <taxon>Pentapetalae</taxon>
        <taxon>rosids</taxon>
        <taxon>fabids</taxon>
        <taxon>Malpighiales</taxon>
        <taxon>Salicaceae</taxon>
        <taxon>Saliceae</taxon>
        <taxon>Salix</taxon>
    </lineage>
</organism>
<gene>
    <name evidence="2" type="ORF">DKX38_026921</name>
</gene>
<dbReference type="Gene3D" id="3.40.30.10">
    <property type="entry name" value="Glutaredoxin"/>
    <property type="match status" value="1"/>
</dbReference>
<dbReference type="PANTHER" id="PTHR45809">
    <property type="entry name" value="VIRAL IAP-ASSOCIATED FACTOR HOMOLOG"/>
    <property type="match status" value="1"/>
</dbReference>
<dbReference type="InterPro" id="IPR036249">
    <property type="entry name" value="Thioredoxin-like_sf"/>
</dbReference>
<accession>A0A5N5JFY8</accession>
<dbReference type="SUPFAM" id="SSF52833">
    <property type="entry name" value="Thioredoxin-like"/>
    <property type="match status" value="1"/>
</dbReference>